<organism evidence="3">
    <name type="scientific">Pseudomonas aeruginosa</name>
    <dbReference type="NCBI Taxonomy" id="287"/>
    <lineage>
        <taxon>Bacteria</taxon>
        <taxon>Pseudomonadati</taxon>
        <taxon>Pseudomonadota</taxon>
        <taxon>Gammaproteobacteria</taxon>
        <taxon>Pseudomonadales</taxon>
        <taxon>Pseudomonadaceae</taxon>
        <taxon>Pseudomonas</taxon>
    </lineage>
</organism>
<evidence type="ECO:0000313" key="3">
    <source>
        <dbReference type="EMBL" id="KAB0557453.1"/>
    </source>
</evidence>
<feature type="domain" description="Tle cognate immunity protein 4 C-terminal" evidence="1">
    <location>
        <begin position="173"/>
        <end position="333"/>
    </location>
</feature>
<dbReference type="RefSeq" id="WP_031633157.1">
    <property type="nucleotide sequence ID" value="NZ_AP014839.1"/>
</dbReference>
<protein>
    <recommendedName>
        <fullName evidence="4">Tle cognate immunity protein 4 C-terminal domain-containing protein</fullName>
    </recommendedName>
</protein>
<accession>A0A643EEC3</accession>
<dbReference type="InterPro" id="IPR040761">
    <property type="entry name" value="Tli4_N"/>
</dbReference>
<name>A0A1S1BWQ7_PSEAI</name>
<dbReference type="EMBL" id="VZPH01000062">
    <property type="protein sequence ID" value="KAB0557453.1"/>
    <property type="molecule type" value="Genomic_DNA"/>
</dbReference>
<dbReference type="InterPro" id="IPR041290">
    <property type="entry name" value="Tli4_C"/>
</dbReference>
<comment type="caution">
    <text evidence="3">The sequence shown here is derived from an EMBL/GenBank/DDBJ whole genome shotgun (WGS) entry which is preliminary data.</text>
</comment>
<dbReference type="PROSITE" id="PS51257">
    <property type="entry name" value="PROKAR_LIPOPROTEIN"/>
    <property type="match status" value="1"/>
</dbReference>
<reference evidence="3" key="1">
    <citation type="submission" date="2019-09" db="EMBL/GenBank/DDBJ databases">
        <title>Draft genome sequences of 48 bacterial type strains from the CCUG.</title>
        <authorList>
            <person name="Tunovic T."/>
            <person name="Pineiro-Iglesias B."/>
            <person name="Unosson C."/>
            <person name="Inganas E."/>
            <person name="Ohlen M."/>
            <person name="Cardew S."/>
            <person name="Jensie-Markopoulos S."/>
            <person name="Salva-Serra F."/>
            <person name="Jaen-Luchoro D."/>
            <person name="Karlsson R."/>
            <person name="Svensson-Stadler L."/>
            <person name="Chun J."/>
            <person name="Moore E."/>
        </authorList>
    </citation>
    <scope>NUCLEOTIDE SEQUENCE</scope>
    <source>
        <strain evidence="3">CCUG 551</strain>
    </source>
</reference>
<dbReference type="Pfam" id="PF18426">
    <property type="entry name" value="Tli4_C"/>
    <property type="match status" value="1"/>
</dbReference>
<dbReference type="AlphaFoldDB" id="A0A1S1BWQ7"/>
<feature type="domain" description="Tle cognate immunity protein 4 N-terminal" evidence="2">
    <location>
        <begin position="40"/>
        <end position="104"/>
    </location>
</feature>
<evidence type="ECO:0000259" key="1">
    <source>
        <dbReference type="Pfam" id="PF18426"/>
    </source>
</evidence>
<evidence type="ECO:0000259" key="2">
    <source>
        <dbReference type="Pfam" id="PF18443"/>
    </source>
</evidence>
<accession>A0A1S1BWQ7</accession>
<sequence>MMHPRRLFAVLGLVVLTSMTSCTSFSSSRSPSMDKTGWITHCFGRFLIDLPPDAVINAGYYLWGDNIQRLDGTPAELAARIAHREQELRNGIHKKTKESMFVRRAEDKAGAISLWSWDSNASLLSYRVDSYFVAHPKGEVFLYSGEVTHDKEKEGEEAINDISRSLRSREPKEAPTEPGFCIDHAYIAGESFQDEEFGVGVTFPNHPGARFEFRSSTGSELNSLLERVDGFVQNMLATVAGVERLRKGKHPVGSLPGEEYLVAGSNKGQRAYTFMWEVQGKEESLTEPNLTAGLAVLERSNENGKPPPPAFKSDKEALELWDAIVDSIRVRPTSSSPRGGNAGPSPAPKPATPGGQTLGDHYVYEEFLSSLKPKDSWLDDL</sequence>
<gene>
    <name evidence="3" type="ORF">F7R07_19275</name>
</gene>
<evidence type="ECO:0008006" key="4">
    <source>
        <dbReference type="Google" id="ProtNLM"/>
    </source>
</evidence>
<proteinExistence type="predicted"/>
<dbReference type="Pfam" id="PF18443">
    <property type="entry name" value="Tli4_N"/>
    <property type="match status" value="1"/>
</dbReference>